<gene>
    <name evidence="6 7" type="primary">rsmG</name>
    <name evidence="7" type="ORF">GsuE55_28810</name>
</gene>
<accession>A0A679FNK6</accession>
<keyword evidence="8" id="KW-1185">Reference proteome</keyword>
<evidence type="ECO:0000256" key="4">
    <source>
        <dbReference type="ARBA" id="ARBA00022679"/>
    </source>
</evidence>
<organism evidence="7 8">
    <name type="scientific">Geobacillus subterraneus</name>
    <dbReference type="NCBI Taxonomy" id="129338"/>
    <lineage>
        <taxon>Bacteria</taxon>
        <taxon>Bacillati</taxon>
        <taxon>Bacillota</taxon>
        <taxon>Bacilli</taxon>
        <taxon>Bacillales</taxon>
        <taxon>Anoxybacillaceae</taxon>
        <taxon>Geobacillus</taxon>
    </lineage>
</organism>
<dbReference type="InterPro" id="IPR003682">
    <property type="entry name" value="rRNA_ssu_MeTfrase_G"/>
</dbReference>
<evidence type="ECO:0000256" key="2">
    <source>
        <dbReference type="ARBA" id="ARBA00022552"/>
    </source>
</evidence>
<dbReference type="HAMAP" id="MF_00074">
    <property type="entry name" value="16SrRNA_methyltr_G"/>
    <property type="match status" value="1"/>
</dbReference>
<evidence type="ECO:0000256" key="1">
    <source>
        <dbReference type="ARBA" id="ARBA00022490"/>
    </source>
</evidence>
<dbReference type="PANTHER" id="PTHR31760">
    <property type="entry name" value="S-ADENOSYL-L-METHIONINE-DEPENDENT METHYLTRANSFERASES SUPERFAMILY PROTEIN"/>
    <property type="match status" value="1"/>
</dbReference>
<name>A0A679FNK6_9BACL</name>
<dbReference type="Gene3D" id="3.40.50.150">
    <property type="entry name" value="Vaccinia Virus protein VP39"/>
    <property type="match status" value="1"/>
</dbReference>
<dbReference type="SUPFAM" id="SSF53335">
    <property type="entry name" value="S-adenosyl-L-methionine-dependent methyltransferases"/>
    <property type="match status" value="1"/>
</dbReference>
<dbReference type="CDD" id="cd02440">
    <property type="entry name" value="AdoMet_MTases"/>
    <property type="match status" value="1"/>
</dbReference>
<dbReference type="EC" id="2.1.1.-" evidence="6"/>
<keyword evidence="4 6" id="KW-0808">Transferase</keyword>
<dbReference type="PIRSF" id="PIRSF003078">
    <property type="entry name" value="GidB"/>
    <property type="match status" value="1"/>
</dbReference>
<dbReference type="PANTHER" id="PTHR31760:SF0">
    <property type="entry name" value="S-ADENOSYL-L-METHIONINE-DEPENDENT METHYLTRANSFERASES SUPERFAMILY PROTEIN"/>
    <property type="match status" value="1"/>
</dbReference>
<dbReference type="GO" id="GO:0005829">
    <property type="term" value="C:cytosol"/>
    <property type="evidence" value="ECO:0007669"/>
    <property type="project" value="TreeGrafter"/>
</dbReference>
<protein>
    <recommendedName>
        <fullName evidence="6">Ribosomal RNA small subunit methyltransferase G</fullName>
        <ecNumber evidence="6">2.1.1.-</ecNumber>
    </recommendedName>
    <alternativeName>
        <fullName evidence="6">16S rRNA 7-methylguanosine methyltransferase</fullName>
        <shortName evidence="6">16S rRNA m7G methyltransferase</shortName>
    </alternativeName>
</protein>
<keyword evidence="1 6" id="KW-0963">Cytoplasm</keyword>
<feature type="binding site" evidence="6">
    <location>
        <begin position="138"/>
        <end position="139"/>
    </location>
    <ligand>
        <name>S-adenosyl-L-methionine</name>
        <dbReference type="ChEBI" id="CHEBI:59789"/>
    </ligand>
</feature>
<dbReference type="Pfam" id="PF02527">
    <property type="entry name" value="GidB"/>
    <property type="match status" value="1"/>
</dbReference>
<evidence type="ECO:0000256" key="3">
    <source>
        <dbReference type="ARBA" id="ARBA00022603"/>
    </source>
</evidence>
<keyword evidence="5 6" id="KW-0949">S-adenosyl-L-methionine</keyword>
<dbReference type="EMBL" id="AP022557">
    <property type="protein sequence ID" value="BBW98048.1"/>
    <property type="molecule type" value="Genomic_DNA"/>
</dbReference>
<feature type="binding site" evidence="6">
    <location>
        <position position="92"/>
    </location>
    <ligand>
        <name>S-adenosyl-L-methionine</name>
        <dbReference type="ChEBI" id="CHEBI:59789"/>
    </ligand>
</feature>
<evidence type="ECO:0000313" key="8">
    <source>
        <dbReference type="Proteomes" id="UP000501421"/>
    </source>
</evidence>
<dbReference type="NCBIfam" id="TIGR00138">
    <property type="entry name" value="rsmG_gidB"/>
    <property type="match status" value="1"/>
</dbReference>
<evidence type="ECO:0000256" key="6">
    <source>
        <dbReference type="HAMAP-Rule" id="MF_00074"/>
    </source>
</evidence>
<evidence type="ECO:0000256" key="5">
    <source>
        <dbReference type="ARBA" id="ARBA00022691"/>
    </source>
</evidence>
<dbReference type="AlphaFoldDB" id="A0A679FNK6"/>
<dbReference type="FunFam" id="3.40.50.150:FF:000041">
    <property type="entry name" value="Ribosomal RNA small subunit methyltransferase G"/>
    <property type="match status" value="1"/>
</dbReference>
<keyword evidence="2 6" id="KW-0698">rRNA processing</keyword>
<evidence type="ECO:0000313" key="7">
    <source>
        <dbReference type="EMBL" id="BBW98048.1"/>
    </source>
</evidence>
<keyword evidence="3 6" id="KW-0489">Methyltransferase</keyword>
<dbReference type="Proteomes" id="UP000501421">
    <property type="component" value="Chromosome"/>
</dbReference>
<sequence length="248" mass="27527">MNKHEGKDWLMEATQFQAMLEERGISLSSQALAQFERYYELLVEWNEKMNLTAITDKPGVYVKHFFDSVSPAFYYDFSAPLSLCDVGAGAGFPSIPLKICFPHLRVSIVDSLQKRIRFLDHLVAALQLEGVALYHDRAETFARQKGMRESFDVVTARAVARMPVLAELCLPLVKVGGTLIAMKAASAPEELKEGKKAIAVLGGEVAAAETFALPFAEGERTIIFIHKTKKTPVQYPRKPGTPSKQPIQ</sequence>
<comment type="function">
    <text evidence="6">Specifically methylates the N7 position of guanine in position 535 of 16S rRNA.</text>
</comment>
<comment type="similarity">
    <text evidence="6">Belongs to the methyltransferase superfamily. RNA methyltransferase RsmG family.</text>
</comment>
<reference evidence="8" key="1">
    <citation type="journal article" date="2020" name="Microbiol. Resour. Announc.">
        <title>Complete Genome Sequence of Geobacillus sp. Strain E55-1, Isolated from Mine Geyser in Japan.</title>
        <authorList>
            <person name="Miyazaki K."/>
            <person name="Hase E."/>
            <person name="Tokito N."/>
        </authorList>
    </citation>
    <scope>NUCLEOTIDE SEQUENCE [LARGE SCALE GENOMIC DNA]</scope>
    <source>
        <strain evidence="8">E55-1</strain>
    </source>
</reference>
<comment type="caution">
    <text evidence="6">Lacks conserved residue(s) required for the propagation of feature annotation.</text>
</comment>
<comment type="subcellular location">
    <subcellularLocation>
        <location evidence="6">Cytoplasm</location>
    </subcellularLocation>
</comment>
<proteinExistence type="inferred from homology"/>
<feature type="binding site" evidence="6">
    <location>
        <position position="157"/>
    </location>
    <ligand>
        <name>S-adenosyl-L-methionine</name>
        <dbReference type="ChEBI" id="CHEBI:59789"/>
    </ligand>
</feature>
<dbReference type="InterPro" id="IPR029063">
    <property type="entry name" value="SAM-dependent_MTases_sf"/>
</dbReference>
<feature type="binding site" evidence="6">
    <location>
        <position position="87"/>
    </location>
    <ligand>
        <name>S-adenosyl-L-methionine</name>
        <dbReference type="ChEBI" id="CHEBI:59789"/>
    </ligand>
</feature>
<dbReference type="GO" id="GO:0070043">
    <property type="term" value="F:rRNA (guanine-N7-)-methyltransferase activity"/>
    <property type="evidence" value="ECO:0007669"/>
    <property type="project" value="UniProtKB-UniRule"/>
</dbReference>